<dbReference type="SMART" id="SM00448">
    <property type="entry name" value="REC"/>
    <property type="match status" value="1"/>
</dbReference>
<dbReference type="PANTHER" id="PTHR37299">
    <property type="entry name" value="TRANSCRIPTIONAL REGULATOR-RELATED"/>
    <property type="match status" value="1"/>
</dbReference>
<feature type="modified residue" description="4-aspartylphosphate" evidence="1">
    <location>
        <position position="60"/>
    </location>
</feature>
<dbReference type="InterPro" id="IPR007492">
    <property type="entry name" value="LytTR_DNA-bd_dom"/>
</dbReference>
<dbReference type="InterPro" id="IPR046947">
    <property type="entry name" value="LytR-like"/>
</dbReference>
<dbReference type="GO" id="GO:0000156">
    <property type="term" value="F:phosphorelay response regulator activity"/>
    <property type="evidence" value="ECO:0007669"/>
    <property type="project" value="InterPro"/>
</dbReference>
<dbReference type="Gene3D" id="3.40.50.2300">
    <property type="match status" value="1"/>
</dbReference>
<keyword evidence="5" id="KW-1185">Reference proteome</keyword>
<feature type="domain" description="HTH LytTR-type" evidence="3">
    <location>
        <begin position="130"/>
        <end position="202"/>
    </location>
</feature>
<dbReference type="InterPro" id="IPR011006">
    <property type="entry name" value="CheY-like_superfamily"/>
</dbReference>
<dbReference type="RefSeq" id="WP_152766776.1">
    <property type="nucleotide sequence ID" value="NZ_WHLY01000004.1"/>
</dbReference>
<gene>
    <name evidence="4" type="ORF">GBK04_29520</name>
</gene>
<dbReference type="Gene3D" id="2.40.50.1020">
    <property type="entry name" value="LytTr DNA-binding domain"/>
    <property type="match status" value="1"/>
</dbReference>
<reference evidence="4 5" key="1">
    <citation type="submission" date="2019-10" db="EMBL/GenBank/DDBJ databases">
        <title>Draft Genome Sequence of Cytophagaceae sp. SJW1-29.</title>
        <authorList>
            <person name="Choi A."/>
        </authorList>
    </citation>
    <scope>NUCLEOTIDE SEQUENCE [LARGE SCALE GENOMIC DNA]</scope>
    <source>
        <strain evidence="4 5">SJW1-29</strain>
    </source>
</reference>
<keyword evidence="1" id="KW-0597">Phosphoprotein</keyword>
<protein>
    <submittedName>
        <fullName evidence="4">Response regulator</fullName>
    </submittedName>
</protein>
<sequence length="227" mass="25806">MPGNHQKISCIAVDDEPIGLSIIEAHAAKIPYLDLRACFTSTTEAMNYLRRQPVDLVFLDIEMPDLPGLEMARLIGTQSRIIFTTAYPDYAVDGFELAAVDYLLKPVSLKRFFQACDRVQPLQMELENGLFVKAGHDWVRVDLSELLYLKADDNYLTFFEGRQATLTRMTLTEALGLLPENQFIRVHKSYIVSLRHLDKIERHQVTVAGIQIPLSNPYRQPLVGRIS</sequence>
<dbReference type="PROSITE" id="PS50930">
    <property type="entry name" value="HTH_LYTTR"/>
    <property type="match status" value="1"/>
</dbReference>
<dbReference type="AlphaFoldDB" id="A0A7C9BP98"/>
<evidence type="ECO:0000256" key="1">
    <source>
        <dbReference type="PROSITE-ProRule" id="PRU00169"/>
    </source>
</evidence>
<feature type="domain" description="Response regulatory" evidence="2">
    <location>
        <begin position="9"/>
        <end position="120"/>
    </location>
</feature>
<evidence type="ECO:0000313" key="5">
    <source>
        <dbReference type="Proteomes" id="UP000479293"/>
    </source>
</evidence>
<dbReference type="Pfam" id="PF00072">
    <property type="entry name" value="Response_reg"/>
    <property type="match status" value="1"/>
</dbReference>
<dbReference type="EMBL" id="WHLY01000004">
    <property type="protein sequence ID" value="MPR37355.1"/>
    <property type="molecule type" value="Genomic_DNA"/>
</dbReference>
<dbReference type="Proteomes" id="UP000479293">
    <property type="component" value="Unassembled WGS sequence"/>
</dbReference>
<evidence type="ECO:0000259" key="3">
    <source>
        <dbReference type="PROSITE" id="PS50930"/>
    </source>
</evidence>
<dbReference type="SUPFAM" id="SSF52172">
    <property type="entry name" value="CheY-like"/>
    <property type="match status" value="1"/>
</dbReference>
<dbReference type="SMART" id="SM00850">
    <property type="entry name" value="LytTR"/>
    <property type="match status" value="1"/>
</dbReference>
<organism evidence="4 5">
    <name type="scientific">Salmonirosea aquatica</name>
    <dbReference type="NCBI Taxonomy" id="2654236"/>
    <lineage>
        <taxon>Bacteria</taxon>
        <taxon>Pseudomonadati</taxon>
        <taxon>Bacteroidota</taxon>
        <taxon>Cytophagia</taxon>
        <taxon>Cytophagales</taxon>
        <taxon>Spirosomataceae</taxon>
        <taxon>Salmonirosea</taxon>
    </lineage>
</organism>
<dbReference type="PROSITE" id="PS50110">
    <property type="entry name" value="RESPONSE_REGULATORY"/>
    <property type="match status" value="1"/>
</dbReference>
<proteinExistence type="predicted"/>
<evidence type="ECO:0000313" key="4">
    <source>
        <dbReference type="EMBL" id="MPR37355.1"/>
    </source>
</evidence>
<dbReference type="PANTHER" id="PTHR37299:SF1">
    <property type="entry name" value="STAGE 0 SPORULATION PROTEIN A HOMOLOG"/>
    <property type="match status" value="1"/>
</dbReference>
<comment type="caution">
    <text evidence="4">The sequence shown here is derived from an EMBL/GenBank/DDBJ whole genome shotgun (WGS) entry which is preliminary data.</text>
</comment>
<evidence type="ECO:0000259" key="2">
    <source>
        <dbReference type="PROSITE" id="PS50110"/>
    </source>
</evidence>
<name>A0A7C9BP98_9BACT</name>
<dbReference type="GO" id="GO:0003677">
    <property type="term" value="F:DNA binding"/>
    <property type="evidence" value="ECO:0007669"/>
    <property type="project" value="InterPro"/>
</dbReference>
<accession>A0A7C9BP98</accession>
<dbReference type="InterPro" id="IPR001789">
    <property type="entry name" value="Sig_transdc_resp-reg_receiver"/>
</dbReference>
<dbReference type="Pfam" id="PF04397">
    <property type="entry name" value="LytTR"/>
    <property type="match status" value="1"/>
</dbReference>